<dbReference type="InterPro" id="IPR050266">
    <property type="entry name" value="AB_hydrolase_sf"/>
</dbReference>
<dbReference type="GO" id="GO:0016787">
    <property type="term" value="F:hydrolase activity"/>
    <property type="evidence" value="ECO:0007669"/>
    <property type="project" value="UniProtKB-KW"/>
</dbReference>
<dbReference type="PANTHER" id="PTHR43798">
    <property type="entry name" value="MONOACYLGLYCEROL LIPASE"/>
    <property type="match status" value="1"/>
</dbReference>
<evidence type="ECO:0000259" key="1">
    <source>
        <dbReference type="Pfam" id="PF12697"/>
    </source>
</evidence>
<gene>
    <name evidence="2" type="ORF">FE263_00360</name>
</gene>
<name>A0A5R9JDG8_9PROT</name>
<dbReference type="InterPro" id="IPR000073">
    <property type="entry name" value="AB_hydrolase_1"/>
</dbReference>
<comment type="caution">
    <text evidence="2">The sequence shown here is derived from an EMBL/GenBank/DDBJ whole genome shotgun (WGS) entry which is preliminary data.</text>
</comment>
<sequence>MRSGAGATPVRRRSHLFAGVVLTVLLGLSTGHARAGAQGFVAETYGQPHQLVAVRGTRRLNLVCLGQGTPTVVFLSGLGSGTFDWRRVQPAVGRLTRACAYDRAGYGFSDPLDGPADADNARSDLHALLRATMPGRVILVGHSLGGLYATLYAEAYPKDLAGLVLVDPAFPGQTRAIARAVGPSAARKLAGWQAAQIAMQEECVVLARRGLLSTPAEAGSACLDNPANADSDVHRDINREAITAAYESAVESELRNANLADASGRTRDDLEAARTRASLGSLPVVVLTHGDGSGLPGLDAGQLAREAAAWKAGHDAIARLSSDGASIVVPQAGHFIQLDQPGIVIEQIARILAKARR</sequence>
<dbReference type="InterPro" id="IPR029058">
    <property type="entry name" value="AB_hydrolase_fold"/>
</dbReference>
<dbReference type="Pfam" id="PF12697">
    <property type="entry name" value="Abhydrolase_6"/>
    <property type="match status" value="1"/>
</dbReference>
<dbReference type="Gene3D" id="3.40.50.1820">
    <property type="entry name" value="alpha/beta hydrolase"/>
    <property type="match status" value="1"/>
</dbReference>
<keyword evidence="2" id="KW-0378">Hydrolase</keyword>
<dbReference type="OrthoDB" id="9814966at2"/>
<dbReference type="PRINTS" id="PR00111">
    <property type="entry name" value="ABHYDROLASE"/>
</dbReference>
<dbReference type="PANTHER" id="PTHR43798:SF33">
    <property type="entry name" value="HYDROLASE, PUTATIVE (AFU_ORTHOLOGUE AFUA_2G14860)-RELATED"/>
    <property type="match status" value="1"/>
</dbReference>
<accession>A0A5R9JDG8</accession>
<proteinExistence type="predicted"/>
<dbReference type="Proteomes" id="UP000305654">
    <property type="component" value="Unassembled WGS sequence"/>
</dbReference>
<dbReference type="SUPFAM" id="SSF53474">
    <property type="entry name" value="alpha/beta-Hydrolases"/>
    <property type="match status" value="1"/>
</dbReference>
<dbReference type="EMBL" id="VCDI01000001">
    <property type="protein sequence ID" value="TLU74597.1"/>
    <property type="molecule type" value="Genomic_DNA"/>
</dbReference>
<protein>
    <submittedName>
        <fullName evidence="2">Alpha/beta hydrolase</fullName>
    </submittedName>
</protein>
<keyword evidence="3" id="KW-1185">Reference proteome</keyword>
<evidence type="ECO:0000313" key="3">
    <source>
        <dbReference type="Proteomes" id="UP000305654"/>
    </source>
</evidence>
<dbReference type="AlphaFoldDB" id="A0A5R9JDG8"/>
<feature type="domain" description="AB hydrolase-1" evidence="1">
    <location>
        <begin position="72"/>
        <end position="345"/>
    </location>
</feature>
<organism evidence="2 3">
    <name type="scientific">Lichenicoccus roseus</name>
    <dbReference type="NCBI Taxonomy" id="2683649"/>
    <lineage>
        <taxon>Bacteria</taxon>
        <taxon>Pseudomonadati</taxon>
        <taxon>Pseudomonadota</taxon>
        <taxon>Alphaproteobacteria</taxon>
        <taxon>Acetobacterales</taxon>
        <taxon>Acetobacteraceae</taxon>
        <taxon>Lichenicoccus</taxon>
    </lineage>
</organism>
<dbReference type="GO" id="GO:0016020">
    <property type="term" value="C:membrane"/>
    <property type="evidence" value="ECO:0007669"/>
    <property type="project" value="TreeGrafter"/>
</dbReference>
<reference evidence="2 3" key="1">
    <citation type="submission" date="2019-05" db="EMBL/GenBank/DDBJ databases">
        <authorList>
            <person name="Pankratov T."/>
            <person name="Grouzdev D."/>
        </authorList>
    </citation>
    <scope>NUCLEOTIDE SEQUENCE [LARGE SCALE GENOMIC DNA]</scope>
    <source>
        <strain evidence="2 3">KEBCLARHB70R</strain>
    </source>
</reference>
<evidence type="ECO:0000313" key="2">
    <source>
        <dbReference type="EMBL" id="TLU74597.1"/>
    </source>
</evidence>